<evidence type="ECO:0000313" key="2">
    <source>
        <dbReference type="EMBL" id="KAL1311589.1"/>
    </source>
</evidence>
<feature type="region of interest" description="Disordered" evidence="1">
    <location>
        <begin position="827"/>
        <end position="851"/>
    </location>
</feature>
<dbReference type="InterPro" id="IPR011990">
    <property type="entry name" value="TPR-like_helical_dom_sf"/>
</dbReference>
<dbReference type="RefSeq" id="XP_069204438.1">
    <property type="nucleotide sequence ID" value="XM_069340922.1"/>
</dbReference>
<sequence length="851" mass="95835">MPSALHRLLARPSALGLPRHLIANQDLSCLTLSLYFRRTILSASTPPRSDIRLLQSSACLSRNCQRHHVRRHRYHAWHGATSPSHGNGSQLAMLISLYTGAPLFDQIREGDDPFDTLKYEADVLAPPTSRPRLVDHSEHAHNMDLWLELLRFRKRLNGHDGVREIWQGMMQRDLCLPITGTSADSLWSLFIDTALQDEALLEQICDHASHLRQTPTGSRPSLYRDILGPILRTMPFTAMRWHKRMEEAYLVPDGAAASVFEQTIDSLHPKMAYKCFKKIYADTKASGLYDACMSKVFESCEFRVAFAWHNFFVSHQDTPSFAMQSKPLVKHMTALSPEILGNYMGNHKKMKELADARTQYNALKSHQPGASYLPPLTQVAVNTMIGDAHGIRQKKIGDAFCARLFATSAFSIQLVTSGLQMLGLEAIGALALREIAVRSQGPSQYLQAIRSLEVAGIAIVESTYSRALKMFAESGRDESFAVMVQSDQHPDSYEKTELQTKLFRSFLAEGKMPQAHATLEILTMSQSDPDHFMWNLLLQTYSKSRDRRHVTSIMDQMRHNAVSVSDASMRSILNSFLRPRSKSKRPIVNGSYHSDLDFVSNVFLTISRNGGVVDSPLWRELLRRYGMTNRFLALERLCLWIVSYHGKNLPGGATGRKASPSKLVSQEDSSRPLGEIFSAPLLRATIAWGFIGSVPPFNHERELYQPFSNSDDASAVEVPQDKVLPERWARGIALVQRLHGQGVDLTHSKIGREVKLRLWILFGPGRSASKRNRHAQQHNTLPLLHYVRHIEDIWGGDFFKLPRGTLIAPPEVAEATLYKIIFGQDKADTSHSPRHDGNITEEPKLSLSMDR</sequence>
<dbReference type="Proteomes" id="UP001562354">
    <property type="component" value="Unassembled WGS sequence"/>
</dbReference>
<comment type="caution">
    <text evidence="2">The sequence shown here is derived from an EMBL/GenBank/DDBJ whole genome shotgun (WGS) entry which is preliminary data.</text>
</comment>
<dbReference type="GeneID" id="95975408"/>
<accession>A0ABR3PQY4</accession>
<keyword evidence="3" id="KW-1185">Reference proteome</keyword>
<gene>
    <name evidence="2" type="ORF">AAFC00_001705</name>
</gene>
<dbReference type="EMBL" id="JBFMKM010000001">
    <property type="protein sequence ID" value="KAL1311589.1"/>
    <property type="molecule type" value="Genomic_DNA"/>
</dbReference>
<protein>
    <recommendedName>
        <fullName evidence="4">Pentatricopeptide repeat-containing protein</fullName>
    </recommendedName>
</protein>
<evidence type="ECO:0008006" key="4">
    <source>
        <dbReference type="Google" id="ProtNLM"/>
    </source>
</evidence>
<evidence type="ECO:0000313" key="3">
    <source>
        <dbReference type="Proteomes" id="UP001562354"/>
    </source>
</evidence>
<reference evidence="2 3" key="1">
    <citation type="submission" date="2024-07" db="EMBL/GenBank/DDBJ databases">
        <title>Draft sequence of the Neodothiora populina.</title>
        <authorList>
            <person name="Drown D.D."/>
            <person name="Schuette U.S."/>
            <person name="Buechlein A.B."/>
            <person name="Rusch D.R."/>
            <person name="Winton L.W."/>
            <person name="Adams G.A."/>
        </authorList>
    </citation>
    <scope>NUCLEOTIDE SEQUENCE [LARGE SCALE GENOMIC DNA]</scope>
    <source>
        <strain evidence="2 3">CPC 39397</strain>
    </source>
</reference>
<evidence type="ECO:0000256" key="1">
    <source>
        <dbReference type="SAM" id="MobiDB-lite"/>
    </source>
</evidence>
<dbReference type="Gene3D" id="1.25.40.10">
    <property type="entry name" value="Tetratricopeptide repeat domain"/>
    <property type="match status" value="1"/>
</dbReference>
<name>A0ABR3PQY4_9PEZI</name>
<proteinExistence type="predicted"/>
<organism evidence="2 3">
    <name type="scientific">Neodothiora populina</name>
    <dbReference type="NCBI Taxonomy" id="2781224"/>
    <lineage>
        <taxon>Eukaryota</taxon>
        <taxon>Fungi</taxon>
        <taxon>Dikarya</taxon>
        <taxon>Ascomycota</taxon>
        <taxon>Pezizomycotina</taxon>
        <taxon>Dothideomycetes</taxon>
        <taxon>Dothideomycetidae</taxon>
        <taxon>Dothideales</taxon>
        <taxon>Dothioraceae</taxon>
        <taxon>Neodothiora</taxon>
    </lineage>
</organism>